<dbReference type="AlphaFoldDB" id="A0A7H9BJL9"/>
<dbReference type="Proteomes" id="UP000509597">
    <property type="component" value="Chromosome"/>
</dbReference>
<dbReference type="RefSeq" id="WP_179355363.1">
    <property type="nucleotide sequence ID" value="NZ_CP058627.1"/>
</dbReference>
<dbReference type="EMBL" id="CP058627">
    <property type="protein sequence ID" value="QLG88860.1"/>
    <property type="molecule type" value="Genomic_DNA"/>
</dbReference>
<reference evidence="2 3" key="1">
    <citation type="submission" date="2020-07" db="EMBL/GenBank/DDBJ databases">
        <title>Complete genome sequence of Chitinibacter sp. 2T18.</title>
        <authorList>
            <person name="Bae J.-W."/>
            <person name="Choi J.-W."/>
        </authorList>
    </citation>
    <scope>NUCLEOTIDE SEQUENCE [LARGE SCALE GENOMIC DNA]</scope>
    <source>
        <strain evidence="2 3">2T18</strain>
    </source>
</reference>
<accession>A0A7H9BJL9</accession>
<dbReference type="Pfam" id="PF19583">
    <property type="entry name" value="ODP"/>
    <property type="match status" value="1"/>
</dbReference>
<evidence type="ECO:0000313" key="3">
    <source>
        <dbReference type="Proteomes" id="UP000509597"/>
    </source>
</evidence>
<gene>
    <name evidence="2" type="ORF">HQ393_11795</name>
</gene>
<proteinExistence type="predicted"/>
<evidence type="ECO:0000313" key="2">
    <source>
        <dbReference type="EMBL" id="QLG88860.1"/>
    </source>
</evidence>
<keyword evidence="2" id="KW-0378">Hydrolase</keyword>
<dbReference type="SUPFAM" id="SSF56281">
    <property type="entry name" value="Metallo-hydrolase/oxidoreductase"/>
    <property type="match status" value="1"/>
</dbReference>
<sequence>MKKAQLIASTSEHRWYAISRDPARPHHLIDTNEYVVTTGDDSILCDPGGSEVFPAVFAALSEVIDPRTVQRIFSSHQDPDVISSLGLWNDFNPKIRCHVSGLWGSFIPHFGCSEDTLVSIPDEGGIITLGKAELQFIPAHYLHSSGNFHLYDPECKLLFTGDIGAALLPNHDCNLYVEDFDTHIRYAEGFHKRWMGSNTAKQKWINRVRELDIDLMCPQHGAIYRGDDVKRFIDWFDKLQVGIG</sequence>
<dbReference type="KEGG" id="chiz:HQ393_11795"/>
<keyword evidence="3" id="KW-1185">Reference proteome</keyword>
<evidence type="ECO:0000259" key="1">
    <source>
        <dbReference type="SMART" id="SM00849"/>
    </source>
</evidence>
<dbReference type="Gene3D" id="3.60.15.10">
    <property type="entry name" value="Ribonuclease Z/Hydroxyacylglutathione hydrolase-like"/>
    <property type="match status" value="1"/>
</dbReference>
<dbReference type="PANTHER" id="PTHR43041:SF1">
    <property type="entry name" value="METALLO-BETA-LACTAMASE DOMAIN-CONTAINING PROTEIN"/>
    <property type="match status" value="1"/>
</dbReference>
<dbReference type="InterPro" id="IPR045761">
    <property type="entry name" value="ODP_dom"/>
</dbReference>
<protein>
    <submittedName>
        <fullName evidence="2">MBL fold metallo-hydrolase</fullName>
    </submittedName>
</protein>
<dbReference type="InterPro" id="IPR001279">
    <property type="entry name" value="Metallo-B-lactamas"/>
</dbReference>
<dbReference type="CDD" id="cd07709">
    <property type="entry name" value="flavodiiron_proteins_MBL-fold"/>
    <property type="match status" value="1"/>
</dbReference>
<organism evidence="2 3">
    <name type="scientific">Chitinibacter bivalviorum</name>
    <dbReference type="NCBI Taxonomy" id="2739434"/>
    <lineage>
        <taxon>Bacteria</taxon>
        <taxon>Pseudomonadati</taxon>
        <taxon>Pseudomonadota</taxon>
        <taxon>Betaproteobacteria</taxon>
        <taxon>Neisseriales</taxon>
        <taxon>Chitinibacteraceae</taxon>
        <taxon>Chitinibacter</taxon>
    </lineage>
</organism>
<dbReference type="GO" id="GO:0016787">
    <property type="term" value="F:hydrolase activity"/>
    <property type="evidence" value="ECO:0007669"/>
    <property type="project" value="UniProtKB-KW"/>
</dbReference>
<feature type="domain" description="Metallo-beta-lactamase" evidence="1">
    <location>
        <begin position="30"/>
        <end position="220"/>
    </location>
</feature>
<dbReference type="SMART" id="SM00849">
    <property type="entry name" value="Lactamase_B"/>
    <property type="match status" value="1"/>
</dbReference>
<dbReference type="InterPro" id="IPR036866">
    <property type="entry name" value="RibonucZ/Hydroxyglut_hydro"/>
</dbReference>
<name>A0A7H9BJL9_9NEIS</name>
<dbReference type="PANTHER" id="PTHR43041">
    <property type="entry name" value="HYDROLASE, METALLO-BETA-LACTAMASE SUPERFAMILY"/>
    <property type="match status" value="1"/>
</dbReference>